<keyword evidence="5" id="KW-0732">Signal</keyword>
<dbReference type="Proteomes" id="UP000094969">
    <property type="component" value="Chromosome"/>
</dbReference>
<gene>
    <name evidence="6" type="ORF">BHK69_20465</name>
</gene>
<dbReference type="Pfam" id="PF13371">
    <property type="entry name" value="TPR_9"/>
    <property type="match status" value="1"/>
</dbReference>
<feature type="compositionally biased region" description="Basic and acidic residues" evidence="4">
    <location>
        <begin position="250"/>
        <end position="264"/>
    </location>
</feature>
<dbReference type="RefSeq" id="WP_069691705.1">
    <property type="nucleotide sequence ID" value="NZ_CP017147.1"/>
</dbReference>
<dbReference type="GO" id="GO:0046813">
    <property type="term" value="P:receptor-mediated virion attachment to host cell"/>
    <property type="evidence" value="ECO:0007669"/>
    <property type="project" value="TreeGrafter"/>
</dbReference>
<dbReference type="EMBL" id="CP017147">
    <property type="protein sequence ID" value="AOO82498.1"/>
    <property type="molecule type" value="Genomic_DNA"/>
</dbReference>
<organism evidence="6 7">
    <name type="scientific">Bosea vaviloviae</name>
    <dbReference type="NCBI Taxonomy" id="1526658"/>
    <lineage>
        <taxon>Bacteria</taxon>
        <taxon>Pseudomonadati</taxon>
        <taxon>Pseudomonadota</taxon>
        <taxon>Alphaproteobacteria</taxon>
        <taxon>Hyphomicrobiales</taxon>
        <taxon>Boseaceae</taxon>
        <taxon>Bosea</taxon>
    </lineage>
</organism>
<feature type="signal peptide" evidence="5">
    <location>
        <begin position="1"/>
        <end position="29"/>
    </location>
</feature>
<dbReference type="PROSITE" id="PS50005">
    <property type="entry name" value="TPR"/>
    <property type="match status" value="1"/>
</dbReference>
<dbReference type="InterPro" id="IPR050498">
    <property type="entry name" value="Ycf3"/>
</dbReference>
<dbReference type="InterPro" id="IPR019734">
    <property type="entry name" value="TPR_rpt"/>
</dbReference>
<proteinExistence type="predicted"/>
<evidence type="ECO:0000256" key="3">
    <source>
        <dbReference type="PROSITE-ProRule" id="PRU00339"/>
    </source>
</evidence>
<dbReference type="GO" id="GO:0009279">
    <property type="term" value="C:cell outer membrane"/>
    <property type="evidence" value="ECO:0007669"/>
    <property type="project" value="TreeGrafter"/>
</dbReference>
<accession>A0A1D7U546</accession>
<keyword evidence="2 3" id="KW-0802">TPR repeat</keyword>
<dbReference type="OrthoDB" id="9814069at2"/>
<dbReference type="Gene3D" id="1.25.40.10">
    <property type="entry name" value="Tetratricopeptide repeat domain"/>
    <property type="match status" value="2"/>
</dbReference>
<feature type="region of interest" description="Disordered" evidence="4">
    <location>
        <begin position="250"/>
        <end position="277"/>
    </location>
</feature>
<keyword evidence="7" id="KW-1185">Reference proteome</keyword>
<dbReference type="SMART" id="SM00028">
    <property type="entry name" value="TPR"/>
    <property type="match status" value="4"/>
</dbReference>
<dbReference type="PANTHER" id="PTHR44858">
    <property type="entry name" value="TETRATRICOPEPTIDE REPEAT PROTEIN 6"/>
    <property type="match status" value="1"/>
</dbReference>
<sequence>MLARCVLSLSALAVLGLASAMMMTGQAVADGGPVAPSASLVEELRRTCRSGSEPSLAMPSADAQALIAQARELIARHDRALAACNQLIDGGSLSGGELATALLDRGDLLASGTGDAYARAVADYDRAIALAPPLAIAFAKRGKAHLLYMRDLRRALRDLDTAIRLDPSQADFLVTRASIQASLGEPNKALTDLDRAIALAPALENAWTVRGLTHFNKGDTARAIADFGEAIRLAPDVDENYRFRAVARRAAGDQDGARADEAKLGELSSRKTAPPSR</sequence>
<keyword evidence="1" id="KW-0677">Repeat</keyword>
<evidence type="ECO:0000256" key="2">
    <source>
        <dbReference type="ARBA" id="ARBA00022803"/>
    </source>
</evidence>
<dbReference type="STRING" id="1526658.BHK69_20465"/>
<dbReference type="SUPFAM" id="SSF48452">
    <property type="entry name" value="TPR-like"/>
    <property type="match status" value="1"/>
</dbReference>
<reference evidence="6 7" key="1">
    <citation type="journal article" date="2015" name="Antonie Van Leeuwenhoek">
        <title>Bosea vaviloviae sp. nov., a new species of slow-growing rhizobia isolated from nodules of the relict species Vavilovia formosa (Stev.) Fed.</title>
        <authorList>
            <person name="Safronova V.I."/>
            <person name="Kuznetsova I.G."/>
            <person name="Sazanova A.L."/>
            <person name="Kimeklis A.K."/>
            <person name="Belimov A.A."/>
            <person name="Andronov E.E."/>
            <person name="Pinaev A.G."/>
            <person name="Chizhevskaya E.P."/>
            <person name="Pukhaev A.R."/>
            <person name="Popov K.P."/>
            <person name="Willems A."/>
            <person name="Tikhonovich I.A."/>
        </authorList>
    </citation>
    <scope>NUCLEOTIDE SEQUENCE [LARGE SCALE GENOMIC DNA]</scope>
    <source>
        <strain evidence="6 7">Vaf18</strain>
    </source>
</reference>
<dbReference type="AlphaFoldDB" id="A0A1D7U546"/>
<name>A0A1D7U546_9HYPH</name>
<dbReference type="Pfam" id="PF13432">
    <property type="entry name" value="TPR_16"/>
    <property type="match status" value="1"/>
</dbReference>
<evidence type="ECO:0000313" key="7">
    <source>
        <dbReference type="Proteomes" id="UP000094969"/>
    </source>
</evidence>
<dbReference type="PANTHER" id="PTHR44858:SF1">
    <property type="entry name" value="UDP-N-ACETYLGLUCOSAMINE--PEPTIDE N-ACETYLGLUCOSAMINYLTRANSFERASE SPINDLY-RELATED"/>
    <property type="match status" value="1"/>
</dbReference>
<dbReference type="InterPro" id="IPR011990">
    <property type="entry name" value="TPR-like_helical_dom_sf"/>
</dbReference>
<evidence type="ECO:0000256" key="4">
    <source>
        <dbReference type="SAM" id="MobiDB-lite"/>
    </source>
</evidence>
<protein>
    <submittedName>
        <fullName evidence="6">Uncharacterized protein</fullName>
    </submittedName>
</protein>
<feature type="repeat" description="TPR" evidence="3">
    <location>
        <begin position="204"/>
        <end position="237"/>
    </location>
</feature>
<evidence type="ECO:0000256" key="5">
    <source>
        <dbReference type="SAM" id="SignalP"/>
    </source>
</evidence>
<evidence type="ECO:0000256" key="1">
    <source>
        <dbReference type="ARBA" id="ARBA00022737"/>
    </source>
</evidence>
<feature type="chain" id="PRO_5009100026" evidence="5">
    <location>
        <begin position="30"/>
        <end position="277"/>
    </location>
</feature>
<evidence type="ECO:0000313" key="6">
    <source>
        <dbReference type="EMBL" id="AOO82498.1"/>
    </source>
</evidence>
<dbReference type="KEGG" id="bvv:BHK69_20465"/>